<dbReference type="OrthoDB" id="85297at2157"/>
<organism evidence="1 2">
    <name type="scientific">Pyrococcus furiosus (strain ATCC 43587 / DSM 3638 / JCM 8422 / Vc1)</name>
    <dbReference type="NCBI Taxonomy" id="186497"/>
    <lineage>
        <taxon>Archaea</taxon>
        <taxon>Methanobacteriati</taxon>
        <taxon>Methanobacteriota</taxon>
        <taxon>Thermococci</taxon>
        <taxon>Thermococcales</taxon>
        <taxon>Thermococcaceae</taxon>
        <taxon>Pyrococcus</taxon>
    </lineage>
</organism>
<evidence type="ECO:0000313" key="2">
    <source>
        <dbReference type="Proteomes" id="UP000324354"/>
    </source>
</evidence>
<dbReference type="RefSeq" id="WP_011012538.1">
    <property type="nucleotide sequence ID" value="NC_003413.1"/>
</dbReference>
<dbReference type="GeneID" id="13300694"/>
<protein>
    <submittedName>
        <fullName evidence="1">Uncharacterized protein</fullName>
    </submittedName>
</protein>
<sequence length="145" mass="16291">MFKLYSLAREFARDLLFEINGDVVTLSIKGVLLANTSSTSSNFSIFEVSENEFILAIQTSGYVVYLGIEAEEEIEEEVYPSLVRIIISEVMPIINNLVQVAKELSYKGADILLDDNMSSSLREAMYNLLLKHKKGKSPYEQVEVA</sequence>
<proteinExistence type="predicted"/>
<dbReference type="AlphaFoldDB" id="A0A5C0XR47"/>
<gene>
    <name evidence="1" type="ORF">PFDSM3638_06965</name>
</gene>
<accession>A0A5C0XR47</accession>
<dbReference type="EMBL" id="CP023154">
    <property type="protein sequence ID" value="QEK79025.1"/>
    <property type="molecule type" value="Genomic_DNA"/>
</dbReference>
<name>A0A5C0XR47_PYRFU</name>
<evidence type="ECO:0000313" key="1">
    <source>
        <dbReference type="EMBL" id="QEK79025.1"/>
    </source>
</evidence>
<dbReference type="GeneID" id="41713200"/>
<reference evidence="1 2" key="1">
    <citation type="submission" date="2017-08" db="EMBL/GenBank/DDBJ databases">
        <title>Resequencing and Reannotation of the genome of Pyrococcus furiosus type strain DSM3638.</title>
        <authorList>
            <person name="Reichelt R.M."/>
            <person name="Bunk B."/>
        </authorList>
    </citation>
    <scope>NUCLEOTIDE SEQUENCE [LARGE SCALE GENOMIC DNA]</scope>
    <source>
        <strain evidence="1 2">DSM 3638</strain>
    </source>
</reference>
<dbReference type="Proteomes" id="UP000324354">
    <property type="component" value="Chromosome"/>
</dbReference>